<dbReference type="InterPro" id="IPR017900">
    <property type="entry name" value="4Fe4S_Fe_S_CS"/>
</dbReference>
<dbReference type="EMBL" id="PNIL01000010">
    <property type="protein sequence ID" value="PMP68697.1"/>
    <property type="molecule type" value="Genomic_DNA"/>
</dbReference>
<organism evidence="5 6">
    <name type="scientific">Caldisericum exile</name>
    <dbReference type="NCBI Taxonomy" id="693075"/>
    <lineage>
        <taxon>Bacteria</taxon>
        <taxon>Pseudomonadati</taxon>
        <taxon>Caldisericota/Cryosericota group</taxon>
        <taxon>Caldisericota</taxon>
        <taxon>Caldisericia</taxon>
        <taxon>Caldisericales</taxon>
        <taxon>Caldisericaceae</taxon>
        <taxon>Caldisericum</taxon>
    </lineage>
</organism>
<dbReference type="PANTHER" id="PTHR43063:SF1">
    <property type="entry name" value="4FE-4S CLUSTER CONTAINING PARA FAMILY ATPASE PROTEIN"/>
    <property type="match status" value="1"/>
</dbReference>
<dbReference type="Gene3D" id="3.30.70.20">
    <property type="match status" value="1"/>
</dbReference>
<evidence type="ECO:0000256" key="3">
    <source>
        <dbReference type="ARBA" id="ARBA00023014"/>
    </source>
</evidence>
<gene>
    <name evidence="5" type="ORF">C0189_00720</name>
</gene>
<dbReference type="CDD" id="cd03110">
    <property type="entry name" value="SIMIBI_bact_arch"/>
    <property type="match status" value="1"/>
</dbReference>
<keyword evidence="2" id="KW-0408">Iron</keyword>
<keyword evidence="3" id="KW-0411">Iron-sulfur</keyword>
<dbReference type="GO" id="GO:0046872">
    <property type="term" value="F:metal ion binding"/>
    <property type="evidence" value="ECO:0007669"/>
    <property type="project" value="UniProtKB-KW"/>
</dbReference>
<dbReference type="PANTHER" id="PTHR43063">
    <property type="entry name" value="4FE-4S CLUSTER CONTAINING PARA FAMILY ATPASE PROTEIN"/>
    <property type="match status" value="1"/>
</dbReference>
<name>A0A2J6WFW4_9BACT</name>
<evidence type="ECO:0000313" key="5">
    <source>
        <dbReference type="EMBL" id="PMP68697.1"/>
    </source>
</evidence>
<dbReference type="InterPro" id="IPR002586">
    <property type="entry name" value="CobQ/CobB/MinD/ParA_Nub-bd_dom"/>
</dbReference>
<dbReference type="InterPro" id="IPR027417">
    <property type="entry name" value="P-loop_NTPase"/>
</dbReference>
<dbReference type="Pfam" id="PF01656">
    <property type="entry name" value="CbiA"/>
    <property type="match status" value="1"/>
</dbReference>
<dbReference type="PROSITE" id="PS00198">
    <property type="entry name" value="4FE4S_FER_1"/>
    <property type="match status" value="2"/>
</dbReference>
<proteinExistence type="predicted"/>
<evidence type="ECO:0000256" key="1">
    <source>
        <dbReference type="ARBA" id="ARBA00022723"/>
    </source>
</evidence>
<dbReference type="Pfam" id="PF00037">
    <property type="entry name" value="Fer4"/>
    <property type="match status" value="2"/>
</dbReference>
<reference evidence="5 6" key="1">
    <citation type="submission" date="2018-01" db="EMBL/GenBank/DDBJ databases">
        <title>Metagenomic assembled genomes from two thermal pools in the Uzon Caldera, Kamchatka, Russia.</title>
        <authorList>
            <person name="Wilkins L."/>
            <person name="Ettinger C."/>
        </authorList>
    </citation>
    <scope>NUCLEOTIDE SEQUENCE [LARGE SCALE GENOMIC DNA]</scope>
    <source>
        <strain evidence="5">ZAV-07</strain>
    </source>
</reference>
<protein>
    <submittedName>
        <fullName evidence="5">(4Fe-4S)-binding protein</fullName>
    </submittedName>
</protein>
<dbReference type="PROSITE" id="PS51379">
    <property type="entry name" value="4FE4S_FER_2"/>
    <property type="match status" value="2"/>
</dbReference>
<dbReference type="Proteomes" id="UP000237040">
    <property type="component" value="Unassembled WGS sequence"/>
</dbReference>
<keyword evidence="1" id="KW-0479">Metal-binding</keyword>
<dbReference type="Gene3D" id="3.40.50.300">
    <property type="entry name" value="P-loop containing nucleotide triphosphate hydrolases"/>
    <property type="match status" value="2"/>
</dbReference>
<evidence type="ECO:0000256" key="2">
    <source>
        <dbReference type="ARBA" id="ARBA00023004"/>
    </source>
</evidence>
<dbReference type="SUPFAM" id="SSF52540">
    <property type="entry name" value="P-loop containing nucleoside triphosphate hydrolases"/>
    <property type="match status" value="1"/>
</dbReference>
<evidence type="ECO:0000313" key="6">
    <source>
        <dbReference type="Proteomes" id="UP000237040"/>
    </source>
</evidence>
<feature type="domain" description="4Fe-4S ferredoxin-type" evidence="4">
    <location>
        <begin position="87"/>
        <end position="115"/>
    </location>
</feature>
<accession>A0A2J6WFW4</accession>
<comment type="caution">
    <text evidence="5">The sequence shown here is derived from an EMBL/GenBank/DDBJ whole genome shotgun (WGS) entry which is preliminary data.</text>
</comment>
<feature type="domain" description="4Fe-4S ferredoxin-type" evidence="4">
    <location>
        <begin position="57"/>
        <end position="86"/>
    </location>
</feature>
<sequence length="278" mass="30926">MIISIASGKGGTGKTSIATNLALSINNVQLLDCDVEEPNSYLFLKPEINKTEDVFIFVPVVDESLCDNCGKCAEFCEYNAIFVSKDKILIFPELCHSCGGCKLVCPTSAIREEPHKTGTIYYGNSKGIEIIYGELEVGDAVASNVVREVKLRMNKDRNVIIDSPPGASCPVIESVKNSDFCILVTEPTPFGLHDLRIAVSVLREMDIPFGVIVNRADIGDRKVYDYCKKENISILLEVPFERKIAELYSKGIPFVLEMPAWKEKFQKLFDTIRAMVQK</sequence>
<evidence type="ECO:0000259" key="4">
    <source>
        <dbReference type="PROSITE" id="PS51379"/>
    </source>
</evidence>
<dbReference type="GO" id="GO:0051536">
    <property type="term" value="F:iron-sulfur cluster binding"/>
    <property type="evidence" value="ECO:0007669"/>
    <property type="project" value="UniProtKB-KW"/>
</dbReference>
<dbReference type="AlphaFoldDB" id="A0A2J6WFW4"/>
<dbReference type="InterPro" id="IPR017896">
    <property type="entry name" value="4Fe4S_Fe-S-bd"/>
</dbReference>